<evidence type="ECO:0000313" key="2">
    <source>
        <dbReference type="Proteomes" id="UP001218188"/>
    </source>
</evidence>
<organism evidence="1 2">
    <name type="scientific">Mycena alexandri</name>
    <dbReference type="NCBI Taxonomy" id="1745969"/>
    <lineage>
        <taxon>Eukaryota</taxon>
        <taxon>Fungi</taxon>
        <taxon>Dikarya</taxon>
        <taxon>Basidiomycota</taxon>
        <taxon>Agaricomycotina</taxon>
        <taxon>Agaricomycetes</taxon>
        <taxon>Agaricomycetidae</taxon>
        <taxon>Agaricales</taxon>
        <taxon>Marasmiineae</taxon>
        <taxon>Mycenaceae</taxon>
        <taxon>Mycena</taxon>
    </lineage>
</organism>
<name>A0AAD6S4Y9_9AGAR</name>
<comment type="caution">
    <text evidence="1">The sequence shown here is derived from an EMBL/GenBank/DDBJ whole genome shotgun (WGS) entry which is preliminary data.</text>
</comment>
<sequence>MNVNVKGNVHLNDARARYASESSHPPTTTSTVDLYGAVLFLERVDLGWDACAASILLRVQGFVLGGRAPHAWCSSGAKGWCQDLMRAQRKLRGAGVLVASTHLMRRAREAAAPAVCSAVGELTSHFFMQLPPSPSSSSDPPPGASSSSSHYYYHRFAALPSPFLPSPSPYLTSSFFSPNAYIISPAPLATPLTLLPASLPASRPVSSVLLQRIILSLTPPLLRPRATKAWFSGRADGACVRGDEGRVLAPGFNLYAAKAAFGIPEGMSAFS</sequence>
<dbReference type="Proteomes" id="UP001218188">
    <property type="component" value="Unassembled WGS sequence"/>
</dbReference>
<dbReference type="EMBL" id="JARJCM010000247">
    <property type="protein sequence ID" value="KAJ7020939.1"/>
    <property type="molecule type" value="Genomic_DNA"/>
</dbReference>
<accession>A0AAD6S4Y9</accession>
<reference evidence="1" key="1">
    <citation type="submission" date="2023-03" db="EMBL/GenBank/DDBJ databases">
        <title>Massive genome expansion in bonnet fungi (Mycena s.s.) driven by repeated elements and novel gene families across ecological guilds.</title>
        <authorList>
            <consortium name="Lawrence Berkeley National Laboratory"/>
            <person name="Harder C.B."/>
            <person name="Miyauchi S."/>
            <person name="Viragh M."/>
            <person name="Kuo A."/>
            <person name="Thoen E."/>
            <person name="Andreopoulos B."/>
            <person name="Lu D."/>
            <person name="Skrede I."/>
            <person name="Drula E."/>
            <person name="Henrissat B."/>
            <person name="Morin E."/>
            <person name="Kohler A."/>
            <person name="Barry K."/>
            <person name="LaButti K."/>
            <person name="Morin E."/>
            <person name="Salamov A."/>
            <person name="Lipzen A."/>
            <person name="Mereny Z."/>
            <person name="Hegedus B."/>
            <person name="Baldrian P."/>
            <person name="Stursova M."/>
            <person name="Weitz H."/>
            <person name="Taylor A."/>
            <person name="Grigoriev I.V."/>
            <person name="Nagy L.G."/>
            <person name="Martin F."/>
            <person name="Kauserud H."/>
        </authorList>
    </citation>
    <scope>NUCLEOTIDE SEQUENCE</scope>
    <source>
        <strain evidence="1">CBHHK200</strain>
    </source>
</reference>
<protein>
    <submittedName>
        <fullName evidence="1">Uncharacterized protein</fullName>
    </submittedName>
</protein>
<proteinExistence type="predicted"/>
<dbReference type="AlphaFoldDB" id="A0AAD6S4Y9"/>
<evidence type="ECO:0000313" key="1">
    <source>
        <dbReference type="EMBL" id="KAJ7020939.1"/>
    </source>
</evidence>
<gene>
    <name evidence="1" type="ORF">C8F04DRAFT_1403292</name>
</gene>
<keyword evidence="2" id="KW-1185">Reference proteome</keyword>